<dbReference type="Proteomes" id="UP001140234">
    <property type="component" value="Unassembled WGS sequence"/>
</dbReference>
<reference evidence="1" key="1">
    <citation type="submission" date="2022-07" db="EMBL/GenBank/DDBJ databases">
        <title>Phylogenomic reconstructions and comparative analyses of Kickxellomycotina fungi.</title>
        <authorList>
            <person name="Reynolds N.K."/>
            <person name="Stajich J.E."/>
            <person name="Barry K."/>
            <person name="Grigoriev I.V."/>
            <person name="Crous P."/>
            <person name="Smith M.E."/>
        </authorList>
    </citation>
    <scope>NUCLEOTIDE SEQUENCE</scope>
    <source>
        <strain evidence="1">CBS 109366</strain>
    </source>
</reference>
<accession>A0ACC1K091</accession>
<evidence type="ECO:0000313" key="2">
    <source>
        <dbReference type="Proteomes" id="UP001140234"/>
    </source>
</evidence>
<organism evidence="1 2">
    <name type="scientific">Coemansia nantahalensis</name>
    <dbReference type="NCBI Taxonomy" id="2789366"/>
    <lineage>
        <taxon>Eukaryota</taxon>
        <taxon>Fungi</taxon>
        <taxon>Fungi incertae sedis</taxon>
        <taxon>Zoopagomycota</taxon>
        <taxon>Kickxellomycotina</taxon>
        <taxon>Kickxellomycetes</taxon>
        <taxon>Kickxellales</taxon>
        <taxon>Kickxellaceae</taxon>
        <taxon>Coemansia</taxon>
    </lineage>
</organism>
<dbReference type="EMBL" id="JANBUJ010000627">
    <property type="protein sequence ID" value="KAJ2770945.1"/>
    <property type="molecule type" value="Genomic_DNA"/>
</dbReference>
<name>A0ACC1K091_9FUNG</name>
<protein>
    <submittedName>
        <fullName evidence="1">Uncharacterized protein</fullName>
    </submittedName>
</protein>
<proteinExistence type="predicted"/>
<keyword evidence="2" id="KW-1185">Reference proteome</keyword>
<gene>
    <name evidence="1" type="ORF">IWQ57_002431</name>
</gene>
<evidence type="ECO:0000313" key="1">
    <source>
        <dbReference type="EMBL" id="KAJ2770945.1"/>
    </source>
</evidence>
<sequence>MLPSPDPTAGRAEDPAPPASSPRQGEPHGSQPVPPTGPAGGPAHQRTGSAGSNLSRDQTPPPYAQHLRSDSNSSSSRSRCSSEAHATATQSLHRCSEPTDSTPPAIRYSQSETASGLRQGLFGGGFDSGPAAQGLSAGSADDPAKNNYALWLPWEEAALVDWLFAPKNRRLFNIPRRKKECHELIIKEILPGKTSRAIEGKIRTLEKRYLKVLSDVQDKNFAAKHPGKQPRDVAKALCASFDKLEAIFNPQLAQAQAQAQTHQPAAAQWAAGAPLPATTTTVTAHSVPPDGDPLSVPRRLTPPCILATESMPLLHRMPGSGRKIAPKRGLEGSAAGDMDTPPAINGGKRSRTLPAPIQSYQGPGLRLPQHYLHHVPPDQQSPPLLQHQQHQRIYEAGVRAPYEVVGRQAAAAPPMMPPKSPATAAPPVTLPQGAAVLHPHYPHQQQQHPQSATPSEGNAPGMRGPHEAAAAAAAAAASATSPGAVQGTREELEWLQFNLRREELEFRKAAFVREQDLEARRVRLEEQRLENQRRDAELEGERLAVSRRQMDLQVESLKALTTMLEHMVGHMATATATAAAAAAGSRPTGPIQLPPLAHAGPAPDDASAAGPALPRLPDGV</sequence>
<comment type="caution">
    <text evidence="1">The sequence shown here is derived from an EMBL/GenBank/DDBJ whole genome shotgun (WGS) entry which is preliminary data.</text>
</comment>